<feature type="binding site" evidence="3">
    <location>
        <position position="122"/>
    </location>
    <ligand>
        <name>substrate</name>
    </ligand>
</feature>
<evidence type="ECO:0000256" key="2">
    <source>
        <dbReference type="PIRSR" id="PIRSR605511-1"/>
    </source>
</evidence>
<feature type="binding site" evidence="3">
    <location>
        <position position="229"/>
    </location>
    <ligand>
        <name>a divalent metal cation</name>
        <dbReference type="ChEBI" id="CHEBI:60240"/>
    </ligand>
</feature>
<evidence type="ECO:0000256" key="3">
    <source>
        <dbReference type="PIRSR" id="PIRSR605511-2"/>
    </source>
</evidence>
<evidence type="ECO:0000256" key="1">
    <source>
        <dbReference type="ARBA" id="ARBA00008853"/>
    </source>
</evidence>
<evidence type="ECO:0000313" key="5">
    <source>
        <dbReference type="EMBL" id="KAG9239577.1"/>
    </source>
</evidence>
<dbReference type="AlphaFoldDB" id="A0A9P8CAJ1"/>
<dbReference type="InterPro" id="IPR011042">
    <property type="entry name" value="6-blade_b-propeller_TolB-like"/>
</dbReference>
<gene>
    <name evidence="5" type="ORF">BJ875DRAFT_83836</name>
</gene>
<dbReference type="OrthoDB" id="423498at2759"/>
<dbReference type="GO" id="GO:0005509">
    <property type="term" value="F:calcium ion binding"/>
    <property type="evidence" value="ECO:0007669"/>
    <property type="project" value="TreeGrafter"/>
</dbReference>
<accession>A0A9P8CAJ1</accession>
<dbReference type="Proteomes" id="UP000824998">
    <property type="component" value="Unassembled WGS sequence"/>
</dbReference>
<keyword evidence="3" id="KW-0479">Metal-binding</keyword>
<dbReference type="Gene3D" id="2.120.10.30">
    <property type="entry name" value="TolB, C-terminal domain"/>
    <property type="match status" value="1"/>
</dbReference>
<dbReference type="PRINTS" id="PR01790">
    <property type="entry name" value="SMP30FAMILY"/>
</dbReference>
<dbReference type="Pfam" id="PF08450">
    <property type="entry name" value="SGL"/>
    <property type="match status" value="1"/>
</dbReference>
<dbReference type="InterPro" id="IPR005511">
    <property type="entry name" value="SMP-30"/>
</dbReference>
<keyword evidence="3" id="KW-0862">Zinc</keyword>
<protein>
    <recommendedName>
        <fullName evidence="4">SMP-30/Gluconolactonase/LRE-like region domain-containing protein</fullName>
    </recommendedName>
</protein>
<feature type="active site" description="Proton donor/acceptor" evidence="2">
    <location>
        <position position="229"/>
    </location>
</feature>
<dbReference type="GO" id="GO:0004341">
    <property type="term" value="F:gluconolactonase activity"/>
    <property type="evidence" value="ECO:0007669"/>
    <property type="project" value="TreeGrafter"/>
</dbReference>
<keyword evidence="6" id="KW-1185">Reference proteome</keyword>
<evidence type="ECO:0000313" key="6">
    <source>
        <dbReference type="Proteomes" id="UP000824998"/>
    </source>
</evidence>
<comment type="cofactor">
    <cofactor evidence="3">
        <name>Zn(2+)</name>
        <dbReference type="ChEBI" id="CHEBI:29105"/>
    </cofactor>
    <text evidence="3">Binds 1 divalent metal cation per subunit.</text>
</comment>
<feature type="binding site" evidence="3">
    <location>
        <position position="178"/>
    </location>
    <ligand>
        <name>a divalent metal cation</name>
        <dbReference type="ChEBI" id="CHEBI:60240"/>
    </ligand>
</feature>
<dbReference type="SUPFAM" id="SSF63829">
    <property type="entry name" value="Calcium-dependent phosphotriesterase"/>
    <property type="match status" value="1"/>
</dbReference>
<dbReference type="PANTHER" id="PTHR10907">
    <property type="entry name" value="REGUCALCIN"/>
    <property type="match status" value="1"/>
</dbReference>
<comment type="caution">
    <text evidence="5">The sequence shown here is derived from an EMBL/GenBank/DDBJ whole genome shotgun (WGS) entry which is preliminary data.</text>
</comment>
<reference evidence="5" key="1">
    <citation type="journal article" date="2021" name="IMA Fungus">
        <title>Genomic characterization of three marine fungi, including Emericellopsis atlantica sp. nov. with signatures of a generalist lifestyle and marine biomass degradation.</title>
        <authorList>
            <person name="Hagestad O.C."/>
            <person name="Hou L."/>
            <person name="Andersen J.H."/>
            <person name="Hansen E.H."/>
            <person name="Altermark B."/>
            <person name="Li C."/>
            <person name="Kuhnert E."/>
            <person name="Cox R.J."/>
            <person name="Crous P.W."/>
            <person name="Spatafora J.W."/>
            <person name="Lail K."/>
            <person name="Amirebrahimi M."/>
            <person name="Lipzen A."/>
            <person name="Pangilinan J."/>
            <person name="Andreopoulos W."/>
            <person name="Hayes R.D."/>
            <person name="Ng V."/>
            <person name="Grigoriev I.V."/>
            <person name="Jackson S.A."/>
            <person name="Sutton T.D.S."/>
            <person name="Dobson A.D.W."/>
            <person name="Rama T."/>
        </authorList>
    </citation>
    <scope>NUCLEOTIDE SEQUENCE</scope>
    <source>
        <strain evidence="5">TRa018bII</strain>
    </source>
</reference>
<dbReference type="InterPro" id="IPR013658">
    <property type="entry name" value="SGL"/>
</dbReference>
<evidence type="ECO:0000259" key="4">
    <source>
        <dbReference type="Pfam" id="PF08450"/>
    </source>
</evidence>
<feature type="binding site" evidence="3">
    <location>
        <position position="25"/>
    </location>
    <ligand>
        <name>a divalent metal cation</name>
        <dbReference type="ChEBI" id="CHEBI:60240"/>
    </ligand>
</feature>
<dbReference type="PANTHER" id="PTHR10907:SF47">
    <property type="entry name" value="REGUCALCIN"/>
    <property type="match status" value="1"/>
</dbReference>
<feature type="binding site" evidence="3">
    <location>
        <position position="140"/>
    </location>
    <ligand>
        <name>substrate</name>
    </ligand>
</feature>
<sequence>MSQQLILKNGGDVWHTNNPANRLGESPIYRSIDSTLHWTDIHATPCTIQILKIEPRTGDVLGPARILEVPFDPITVIRFRRDVPGSYICGYKKGIAFLSEESGEVEVVKELLKEDETGLTMNDGGVDPQGRFWIGSVDLEAIDAQQSGKEYGEPRGKLWRYSPDGSCTIMESGVMIGNGMCWSPDGKYMFYNDSGPQAVWRYDFDSKTGDISNKTIMTLDGLPKGVMNDGMINDESGNLWIAMWMMHSINVCSPEGALLQTIEFPARCITCPTWGGENNDILFVASAQPIVEKAAPGDQGGHMFRYKPEGVKGMPTYEFAG</sequence>
<comment type="similarity">
    <text evidence="1">Belongs to the SMP-30/CGR1 family.</text>
</comment>
<feature type="domain" description="SMP-30/Gluconolactonase/LRE-like region" evidence="4">
    <location>
        <begin position="23"/>
        <end position="288"/>
    </location>
</feature>
<name>A0A9P8CAJ1_9HELO</name>
<organism evidence="5 6">
    <name type="scientific">Amylocarpus encephaloides</name>
    <dbReference type="NCBI Taxonomy" id="45428"/>
    <lineage>
        <taxon>Eukaryota</taxon>
        <taxon>Fungi</taxon>
        <taxon>Dikarya</taxon>
        <taxon>Ascomycota</taxon>
        <taxon>Pezizomycotina</taxon>
        <taxon>Leotiomycetes</taxon>
        <taxon>Helotiales</taxon>
        <taxon>Helotiales incertae sedis</taxon>
        <taxon>Amylocarpus</taxon>
    </lineage>
</organism>
<dbReference type="EMBL" id="MU251357">
    <property type="protein sequence ID" value="KAG9239577.1"/>
    <property type="molecule type" value="Genomic_DNA"/>
</dbReference>
<proteinExistence type="inferred from homology"/>